<dbReference type="AlphaFoldDB" id="A0A1G7ZN24"/>
<organism evidence="6 7">
    <name type="scientific">Aneurinibacillus thermoaerophilus</name>
    <dbReference type="NCBI Taxonomy" id="143495"/>
    <lineage>
        <taxon>Bacteria</taxon>
        <taxon>Bacillati</taxon>
        <taxon>Bacillota</taxon>
        <taxon>Bacilli</taxon>
        <taxon>Bacillales</taxon>
        <taxon>Paenibacillaceae</taxon>
        <taxon>Aneurinibacillus group</taxon>
        <taxon>Aneurinibacillus</taxon>
    </lineage>
</organism>
<evidence type="ECO:0000256" key="2">
    <source>
        <dbReference type="ARBA" id="ARBA00022741"/>
    </source>
</evidence>
<evidence type="ECO:0000313" key="5">
    <source>
        <dbReference type="EMBL" id="QYY41785.1"/>
    </source>
</evidence>
<dbReference type="SUPFAM" id="SSF52540">
    <property type="entry name" value="P-loop containing nucleoside triphosphate hydrolases"/>
    <property type="match status" value="1"/>
</dbReference>
<dbReference type="Gene3D" id="3.30.450.90">
    <property type="match status" value="1"/>
</dbReference>
<dbReference type="GO" id="GO:0005886">
    <property type="term" value="C:plasma membrane"/>
    <property type="evidence" value="ECO:0007669"/>
    <property type="project" value="TreeGrafter"/>
</dbReference>
<proteinExistence type="inferred from homology"/>
<evidence type="ECO:0000313" key="7">
    <source>
        <dbReference type="Proteomes" id="UP000198956"/>
    </source>
</evidence>
<dbReference type="Gene3D" id="3.40.50.300">
    <property type="entry name" value="P-loop containing nucleotide triphosphate hydrolases"/>
    <property type="match status" value="1"/>
</dbReference>
<dbReference type="GO" id="GO:0016887">
    <property type="term" value="F:ATP hydrolysis activity"/>
    <property type="evidence" value="ECO:0007669"/>
    <property type="project" value="TreeGrafter"/>
</dbReference>
<reference evidence="5 8" key="2">
    <citation type="submission" date="2021-08" db="EMBL/GenBank/DDBJ databases">
        <title>Complete genome sequence of the strain Aneurinibacillus thermoaerophilus CCM 8960.</title>
        <authorList>
            <person name="Musilova J."/>
            <person name="Kourilova X."/>
            <person name="Pernicova I."/>
            <person name="Bezdicek M."/>
            <person name="Lengerova M."/>
            <person name="Obruca S."/>
            <person name="Sedlar K."/>
        </authorList>
    </citation>
    <scope>NUCLEOTIDE SEQUENCE [LARGE SCALE GENOMIC DNA]</scope>
    <source>
        <strain evidence="5 8">CCM 8960</strain>
    </source>
</reference>
<dbReference type="Proteomes" id="UP000826616">
    <property type="component" value="Chromosome"/>
</dbReference>
<evidence type="ECO:0000256" key="1">
    <source>
        <dbReference type="ARBA" id="ARBA00006611"/>
    </source>
</evidence>
<dbReference type="Proteomes" id="UP000198956">
    <property type="component" value="Unassembled WGS sequence"/>
</dbReference>
<feature type="domain" description="Bacterial type II secretion system protein E" evidence="4">
    <location>
        <begin position="210"/>
        <end position="224"/>
    </location>
</feature>
<gene>
    <name evidence="5" type="ORF">K3F53_12780</name>
    <name evidence="6" type="ORF">SAMN04489735_101171</name>
</gene>
<dbReference type="PANTHER" id="PTHR30258:SF2">
    <property type="entry name" value="COMG OPERON PROTEIN 1"/>
    <property type="match status" value="1"/>
</dbReference>
<dbReference type="CDD" id="cd01129">
    <property type="entry name" value="PulE-GspE-like"/>
    <property type="match status" value="1"/>
</dbReference>
<dbReference type="EMBL" id="CP080764">
    <property type="protein sequence ID" value="QYY41785.1"/>
    <property type="molecule type" value="Genomic_DNA"/>
</dbReference>
<dbReference type="PANTHER" id="PTHR30258">
    <property type="entry name" value="TYPE II SECRETION SYSTEM PROTEIN GSPE-RELATED"/>
    <property type="match status" value="1"/>
</dbReference>
<dbReference type="GO" id="GO:0005524">
    <property type="term" value="F:ATP binding"/>
    <property type="evidence" value="ECO:0007669"/>
    <property type="project" value="UniProtKB-KW"/>
</dbReference>
<accession>A0A1G7ZN24</accession>
<evidence type="ECO:0000313" key="6">
    <source>
        <dbReference type="EMBL" id="SDH10088.1"/>
    </source>
</evidence>
<dbReference type="RefSeq" id="WP_057898202.1">
    <property type="nucleotide sequence ID" value="NZ_CP080764.1"/>
</dbReference>
<dbReference type="Pfam" id="PF00437">
    <property type="entry name" value="T2SSE"/>
    <property type="match status" value="1"/>
</dbReference>
<comment type="similarity">
    <text evidence="1">Belongs to the GSP E family.</text>
</comment>
<evidence type="ECO:0000313" key="8">
    <source>
        <dbReference type="Proteomes" id="UP000826616"/>
    </source>
</evidence>
<keyword evidence="3" id="KW-0067">ATP-binding</keyword>
<reference evidence="6 7" key="1">
    <citation type="submission" date="2016-10" db="EMBL/GenBank/DDBJ databases">
        <authorList>
            <person name="de Groot N.N."/>
        </authorList>
    </citation>
    <scope>NUCLEOTIDE SEQUENCE [LARGE SCALE GENOMIC DNA]</scope>
    <source>
        <strain evidence="6 7">L 420-91</strain>
    </source>
</reference>
<dbReference type="GeneID" id="97142250"/>
<dbReference type="InterPro" id="IPR001482">
    <property type="entry name" value="T2SS/T4SS_dom"/>
</dbReference>
<keyword evidence="8" id="KW-1185">Reference proteome</keyword>
<dbReference type="InterPro" id="IPR027417">
    <property type="entry name" value="P-loop_NTPase"/>
</dbReference>
<dbReference type="OrthoDB" id="9808272at2"/>
<dbReference type="EMBL" id="FNDE01000011">
    <property type="protein sequence ID" value="SDH10088.1"/>
    <property type="molecule type" value="Genomic_DNA"/>
</dbReference>
<evidence type="ECO:0000256" key="3">
    <source>
        <dbReference type="ARBA" id="ARBA00022840"/>
    </source>
</evidence>
<dbReference type="InterPro" id="IPR003593">
    <property type="entry name" value="AAA+_ATPase"/>
</dbReference>
<dbReference type="PROSITE" id="PS00662">
    <property type="entry name" value="T2SP_E"/>
    <property type="match status" value="1"/>
</dbReference>
<keyword evidence="2" id="KW-0547">Nucleotide-binding</keyword>
<name>A0A1G7ZN24_ANETH</name>
<evidence type="ECO:0000259" key="4">
    <source>
        <dbReference type="PROSITE" id="PS00662"/>
    </source>
</evidence>
<sequence>MVEDVTGYVTELIEKGIEYGASDIHLEPVPEGIMVRFRLDGYLQEMEWKEEGWGPPLVSRIKLMSGMDIGERRLPQDGGFAFQTKSREGRSSSIDVRVATLPTIYGEKIVLRLLPHDTKYRSLASLGMNETDVLRVRRMLAKAQGMVLIAGPTGSGKTTTMYTMLHELQQRGRNIVSLEQPVEYRIPGINQVQIHPRAGLSFHEGLRAVLRQDPDVILVGEIRDKPTAEVAVRAALTGHLLLSTIHTLDAVGTVLRLLDMGIEPYLVSSALTGVIAQRLIRKRCLRCYGRAVDCTACHSTGFQGRVGVYEVLQIDEEFQPYILNRCSAAVMRRYLEESGFVFLSSLLEQKLAEGVTEGDEQGQYQAYVPTGALAR</sequence>
<dbReference type="SMART" id="SM00382">
    <property type="entry name" value="AAA"/>
    <property type="match status" value="1"/>
</dbReference>
<protein>
    <submittedName>
        <fullName evidence="6">General secretion pathway protein E</fullName>
    </submittedName>
    <submittedName>
        <fullName evidence="5">GspE/PulE family protein</fullName>
    </submittedName>
</protein>